<dbReference type="GO" id="GO:0019808">
    <property type="term" value="F:polyamine binding"/>
    <property type="evidence" value="ECO:0007669"/>
    <property type="project" value="InterPro"/>
</dbReference>
<dbReference type="GO" id="GO:0042597">
    <property type="term" value="C:periplasmic space"/>
    <property type="evidence" value="ECO:0007669"/>
    <property type="project" value="UniProtKB-SubCell"/>
</dbReference>
<dbReference type="OrthoDB" id="9769319at2"/>
<dbReference type="GO" id="GO:0015846">
    <property type="term" value="P:polyamine transport"/>
    <property type="evidence" value="ECO:0007669"/>
    <property type="project" value="InterPro"/>
</dbReference>
<evidence type="ECO:0000313" key="6">
    <source>
        <dbReference type="EMBL" id="EBA06669.1"/>
    </source>
</evidence>
<dbReference type="SUPFAM" id="SSF53850">
    <property type="entry name" value="Periplasmic binding protein-like II"/>
    <property type="match status" value="1"/>
</dbReference>
<dbReference type="Pfam" id="PF13416">
    <property type="entry name" value="SBP_bac_8"/>
    <property type="match status" value="1"/>
</dbReference>
<dbReference type="PRINTS" id="PR00909">
    <property type="entry name" value="SPERMDNBNDNG"/>
</dbReference>
<feature type="signal peptide" evidence="5">
    <location>
        <begin position="1"/>
        <end position="21"/>
    </location>
</feature>
<evidence type="ECO:0000256" key="3">
    <source>
        <dbReference type="ARBA" id="ARBA00022729"/>
    </source>
</evidence>
<dbReference type="RefSeq" id="WP_005861797.1">
    <property type="nucleotide sequence ID" value="NZ_AAYA01000013.1"/>
</dbReference>
<evidence type="ECO:0000313" key="7">
    <source>
        <dbReference type="Proteomes" id="UP000005713"/>
    </source>
</evidence>
<evidence type="ECO:0000256" key="2">
    <source>
        <dbReference type="ARBA" id="ARBA00022448"/>
    </source>
</evidence>
<evidence type="ECO:0000256" key="5">
    <source>
        <dbReference type="SAM" id="SignalP"/>
    </source>
</evidence>
<dbReference type="PANTHER" id="PTHR30222:SF12">
    <property type="entry name" value="NORSPERMIDINE SENSOR"/>
    <property type="match status" value="1"/>
</dbReference>
<name>A3K7P7_SAGS3</name>
<keyword evidence="7" id="KW-1185">Reference proteome</keyword>
<dbReference type="PANTHER" id="PTHR30222">
    <property type="entry name" value="SPERMIDINE/PUTRESCINE-BINDING PERIPLASMIC PROTEIN"/>
    <property type="match status" value="1"/>
</dbReference>
<evidence type="ECO:0000256" key="1">
    <source>
        <dbReference type="ARBA" id="ARBA00004418"/>
    </source>
</evidence>
<proteinExistence type="predicted"/>
<keyword evidence="2" id="KW-0813">Transport</keyword>
<dbReference type="AlphaFoldDB" id="A3K7P7"/>
<accession>A3K7P7</accession>
<comment type="caution">
    <text evidence="6">The sequence shown here is derived from an EMBL/GenBank/DDBJ whole genome shotgun (WGS) entry which is preliminary data.</text>
</comment>
<reference evidence="6 7" key="1">
    <citation type="submission" date="2006-06" db="EMBL/GenBank/DDBJ databases">
        <authorList>
            <person name="Moran M.A."/>
            <person name="Ferriera S."/>
            <person name="Johnson J."/>
            <person name="Kravitz S."/>
            <person name="Beeson K."/>
            <person name="Sutton G."/>
            <person name="Rogers Y.-H."/>
            <person name="Friedman R."/>
            <person name="Frazier M."/>
            <person name="Venter J.C."/>
        </authorList>
    </citation>
    <scope>NUCLEOTIDE SEQUENCE [LARGE SCALE GENOMIC DNA]</scope>
    <source>
        <strain evidence="6 7">E-37</strain>
    </source>
</reference>
<dbReference type="EMBL" id="AAYA01000013">
    <property type="protein sequence ID" value="EBA06669.1"/>
    <property type="molecule type" value="Genomic_DNA"/>
</dbReference>
<evidence type="ECO:0000256" key="4">
    <source>
        <dbReference type="ARBA" id="ARBA00022764"/>
    </source>
</evidence>
<dbReference type="Proteomes" id="UP000005713">
    <property type="component" value="Unassembled WGS sequence"/>
</dbReference>
<dbReference type="eggNOG" id="COG0687">
    <property type="taxonomic scope" value="Bacteria"/>
</dbReference>
<protein>
    <submittedName>
        <fullName evidence="6">Probable binding protein component of ABC transporter</fullName>
    </submittedName>
</protein>
<sequence length="342" mass="38096">MKTKLTLAAAALTANALPAYAEGTLNIFNFGLYTPPDLIEKFEKTYDVEVTVTEFDTNETALAKIEAGGHGFDIVLVSASIMPVYLEKELLLRSEPSKMENFKHVSEAWANVPWDPERAYTAPWVEGYTGVMVNRDVYDGDIDTSSIFLDPPEELKGTINVMPQMAEVMDLAIMYVGGEPCTSDKAILKAAQEKLLEAKPNWISIDYVSFEKLINEDVQATVFWNGAAIRIRAENDGFEYGYPKEGFLKWQDNIAILADARNVENAKLFQNFVMDPENAALVSNYTGYTNGITGSEEFMDPALLAAPELTLPEEFADKAVFQTNCSPEVQNLYSRIWTTVTK</sequence>
<comment type="subcellular location">
    <subcellularLocation>
        <location evidence="1">Periplasm</location>
    </subcellularLocation>
</comment>
<dbReference type="Gene3D" id="3.40.190.10">
    <property type="entry name" value="Periplasmic binding protein-like II"/>
    <property type="match status" value="2"/>
</dbReference>
<dbReference type="InterPro" id="IPR001188">
    <property type="entry name" value="Sperm_putr-bd"/>
</dbReference>
<feature type="chain" id="PRO_5002654473" evidence="5">
    <location>
        <begin position="22"/>
        <end position="342"/>
    </location>
</feature>
<gene>
    <name evidence="6" type="ORF">SSE37_02240</name>
</gene>
<keyword evidence="3 5" id="KW-0732">Signal</keyword>
<organism evidence="6 7">
    <name type="scientific">Sagittula stellata (strain ATCC 700073 / DSM 11524 / E-37)</name>
    <dbReference type="NCBI Taxonomy" id="388399"/>
    <lineage>
        <taxon>Bacteria</taxon>
        <taxon>Pseudomonadati</taxon>
        <taxon>Pseudomonadota</taxon>
        <taxon>Alphaproteobacteria</taxon>
        <taxon>Rhodobacterales</taxon>
        <taxon>Roseobacteraceae</taxon>
        <taxon>Sagittula</taxon>
    </lineage>
</organism>
<dbReference type="InterPro" id="IPR006059">
    <property type="entry name" value="SBP"/>
</dbReference>
<keyword evidence="4" id="KW-0574">Periplasm</keyword>